<dbReference type="GO" id="GO:0016787">
    <property type="term" value="F:hydrolase activity"/>
    <property type="evidence" value="ECO:0007669"/>
    <property type="project" value="UniProtKB-KW"/>
</dbReference>
<dbReference type="GO" id="GO:0004519">
    <property type="term" value="F:endonuclease activity"/>
    <property type="evidence" value="ECO:0007669"/>
    <property type="project" value="UniProtKB-KW"/>
</dbReference>
<dbReference type="OrthoDB" id="9381447at2759"/>
<dbReference type="Gene3D" id="1.10.10.200">
    <property type="match status" value="1"/>
</dbReference>
<comment type="caution">
    <text evidence="10">The sequence shown here is derived from an EMBL/GenBank/DDBJ whole genome shotgun (WGS) entry which is preliminary data.</text>
</comment>
<dbReference type="EMBL" id="WBNQ01082528">
    <property type="protein sequence ID" value="NXX71241.1"/>
    <property type="molecule type" value="Genomic_DNA"/>
</dbReference>
<accession>A0A852JZG5</accession>
<dbReference type="SUPFAM" id="SSF46919">
    <property type="entry name" value="N-terminal Zn binding domain of HIV integrase"/>
    <property type="match status" value="1"/>
</dbReference>
<organism evidence="10 11">
    <name type="scientific">Spizella passerina</name>
    <name type="common">Chipping sparrow</name>
    <dbReference type="NCBI Taxonomy" id="40210"/>
    <lineage>
        <taxon>Eukaryota</taxon>
        <taxon>Metazoa</taxon>
        <taxon>Chordata</taxon>
        <taxon>Craniata</taxon>
        <taxon>Vertebrata</taxon>
        <taxon>Euteleostomi</taxon>
        <taxon>Archelosauria</taxon>
        <taxon>Archosauria</taxon>
        <taxon>Dinosauria</taxon>
        <taxon>Saurischia</taxon>
        <taxon>Theropoda</taxon>
        <taxon>Coelurosauria</taxon>
        <taxon>Aves</taxon>
        <taxon>Neognathae</taxon>
        <taxon>Neoaves</taxon>
        <taxon>Telluraves</taxon>
        <taxon>Australaves</taxon>
        <taxon>Passeriformes</taxon>
        <taxon>Passerellidae</taxon>
        <taxon>Spizella</taxon>
    </lineage>
</organism>
<dbReference type="GO" id="GO:0035613">
    <property type="term" value="F:RNA stem-loop binding"/>
    <property type="evidence" value="ECO:0007669"/>
    <property type="project" value="TreeGrafter"/>
</dbReference>
<dbReference type="PANTHER" id="PTHR41694:SF3">
    <property type="entry name" value="RNA-DIRECTED DNA POLYMERASE-RELATED"/>
    <property type="match status" value="1"/>
</dbReference>
<evidence type="ECO:0000256" key="8">
    <source>
        <dbReference type="PROSITE-ProRule" id="PRU00450"/>
    </source>
</evidence>
<dbReference type="AlphaFoldDB" id="A0A852JZG5"/>
<evidence type="ECO:0000256" key="7">
    <source>
        <dbReference type="ARBA" id="ARBA00022918"/>
    </source>
</evidence>
<evidence type="ECO:0000256" key="6">
    <source>
        <dbReference type="ARBA" id="ARBA00022801"/>
    </source>
</evidence>
<dbReference type="InterPro" id="IPR003308">
    <property type="entry name" value="Integrase_Zn-bd_dom_N"/>
</dbReference>
<keyword evidence="5" id="KW-0255">Endonuclease</keyword>
<evidence type="ECO:0000256" key="4">
    <source>
        <dbReference type="ARBA" id="ARBA00022723"/>
    </source>
</evidence>
<evidence type="ECO:0000259" key="9">
    <source>
        <dbReference type="PROSITE" id="PS50876"/>
    </source>
</evidence>
<keyword evidence="8" id="KW-0862">Zinc</keyword>
<keyword evidence="4" id="KW-0479">Metal-binding</keyword>
<evidence type="ECO:0000313" key="10">
    <source>
        <dbReference type="EMBL" id="NXX71241.1"/>
    </source>
</evidence>
<dbReference type="InterPro" id="IPR017856">
    <property type="entry name" value="Integrase-like_N"/>
</dbReference>
<evidence type="ECO:0000256" key="2">
    <source>
        <dbReference type="ARBA" id="ARBA00022695"/>
    </source>
</evidence>
<gene>
    <name evidence="10" type="primary">Ervk19_1</name>
    <name evidence="10" type="ORF">SPIPAS_R10452</name>
</gene>
<feature type="non-terminal residue" evidence="10">
    <location>
        <position position="1"/>
    </location>
</feature>
<evidence type="ECO:0000313" key="11">
    <source>
        <dbReference type="Proteomes" id="UP000618746"/>
    </source>
</evidence>
<dbReference type="GO" id="GO:0003964">
    <property type="term" value="F:RNA-directed DNA polymerase activity"/>
    <property type="evidence" value="ECO:0007669"/>
    <property type="project" value="UniProtKB-KW"/>
</dbReference>
<sequence>MVVQNTLPSIFKQAKISHQFFHQNVPALVGMFKITRDQARSIIVTCPDCQSYALPSVGAGVNPREFQSLQLWQTEVT</sequence>
<keyword evidence="3" id="KW-0540">Nuclease</keyword>
<keyword evidence="2" id="KW-0548">Nucleotidyltransferase</keyword>
<dbReference type="GO" id="GO:0008270">
    <property type="term" value="F:zinc ion binding"/>
    <property type="evidence" value="ECO:0007669"/>
    <property type="project" value="UniProtKB-KW"/>
</dbReference>
<evidence type="ECO:0000256" key="3">
    <source>
        <dbReference type="ARBA" id="ARBA00022722"/>
    </source>
</evidence>
<feature type="non-terminal residue" evidence="10">
    <location>
        <position position="77"/>
    </location>
</feature>
<dbReference type="Pfam" id="PF02022">
    <property type="entry name" value="Integrase_Zn"/>
    <property type="match status" value="1"/>
</dbReference>
<proteinExistence type="predicted"/>
<keyword evidence="7" id="KW-0695">RNA-directed DNA polymerase</keyword>
<keyword evidence="8" id="KW-0863">Zinc-finger</keyword>
<keyword evidence="1" id="KW-0808">Transferase</keyword>
<evidence type="ECO:0000256" key="5">
    <source>
        <dbReference type="ARBA" id="ARBA00022759"/>
    </source>
</evidence>
<dbReference type="PROSITE" id="PS50876">
    <property type="entry name" value="ZF_INTEGRASE"/>
    <property type="match status" value="1"/>
</dbReference>
<dbReference type="Proteomes" id="UP000618746">
    <property type="component" value="Unassembled WGS sequence"/>
</dbReference>
<reference evidence="10" key="1">
    <citation type="submission" date="2020-02" db="EMBL/GenBank/DDBJ databases">
        <title>Bird 10,000 Genomes (B10K) Project - Family phase.</title>
        <authorList>
            <person name="Zhang G."/>
        </authorList>
    </citation>
    <scope>NUCLEOTIDE SEQUENCE</scope>
    <source>
        <strain evidence="10">B10K-DU-023-52</strain>
        <tissue evidence="10">Mixed tissue sample</tissue>
    </source>
</reference>
<feature type="domain" description="Integrase-type" evidence="9">
    <location>
        <begin position="9"/>
        <end position="50"/>
    </location>
</feature>
<evidence type="ECO:0000256" key="1">
    <source>
        <dbReference type="ARBA" id="ARBA00022679"/>
    </source>
</evidence>
<name>A0A852JZG5_SPIPA</name>
<dbReference type="PANTHER" id="PTHR41694">
    <property type="entry name" value="ENDOGENOUS RETROVIRUS GROUP K MEMBER POL PROTEIN"/>
    <property type="match status" value="1"/>
</dbReference>
<keyword evidence="6" id="KW-0378">Hydrolase</keyword>
<keyword evidence="11" id="KW-1185">Reference proteome</keyword>
<protein>
    <submittedName>
        <fullName evidence="10">POK19 protein</fullName>
    </submittedName>
</protein>